<feature type="region of interest" description="Disordered" evidence="3">
    <location>
        <begin position="492"/>
        <end position="514"/>
    </location>
</feature>
<reference evidence="5 6" key="1">
    <citation type="journal article" date="2018" name="Cell">
        <title>The Chara Genome: Secondary Complexity and Implications for Plant Terrestrialization.</title>
        <authorList>
            <person name="Nishiyama T."/>
            <person name="Sakayama H."/>
            <person name="Vries J.D."/>
            <person name="Buschmann H."/>
            <person name="Saint-Marcoux D."/>
            <person name="Ullrich K.K."/>
            <person name="Haas F.B."/>
            <person name="Vanderstraeten L."/>
            <person name="Becker D."/>
            <person name="Lang D."/>
            <person name="Vosolsobe S."/>
            <person name="Rombauts S."/>
            <person name="Wilhelmsson P.K.I."/>
            <person name="Janitza P."/>
            <person name="Kern R."/>
            <person name="Heyl A."/>
            <person name="Rumpler F."/>
            <person name="Villalobos L.I.A.C."/>
            <person name="Clay J.M."/>
            <person name="Skokan R."/>
            <person name="Toyoda A."/>
            <person name="Suzuki Y."/>
            <person name="Kagoshima H."/>
            <person name="Schijlen E."/>
            <person name="Tajeshwar N."/>
            <person name="Catarino B."/>
            <person name="Hetherington A.J."/>
            <person name="Saltykova A."/>
            <person name="Bonnot C."/>
            <person name="Breuninger H."/>
            <person name="Symeonidi A."/>
            <person name="Radhakrishnan G.V."/>
            <person name="Van Nieuwerburgh F."/>
            <person name="Deforce D."/>
            <person name="Chang C."/>
            <person name="Karol K.G."/>
            <person name="Hedrich R."/>
            <person name="Ulvskov P."/>
            <person name="Glockner G."/>
            <person name="Delwiche C.F."/>
            <person name="Petrasek J."/>
            <person name="Van de Peer Y."/>
            <person name="Friml J."/>
            <person name="Beilby M."/>
            <person name="Dolan L."/>
            <person name="Kohara Y."/>
            <person name="Sugano S."/>
            <person name="Fujiyama A."/>
            <person name="Delaux P.-M."/>
            <person name="Quint M."/>
            <person name="TheiBen G."/>
            <person name="Hagemann M."/>
            <person name="Harholt J."/>
            <person name="Dunand C."/>
            <person name="Zachgo S."/>
            <person name="Langdale J."/>
            <person name="Maumus F."/>
            <person name="Straeten D.V.D."/>
            <person name="Gould S.B."/>
            <person name="Rensing S.A."/>
        </authorList>
    </citation>
    <scope>NUCLEOTIDE SEQUENCE [LARGE SCALE GENOMIC DNA]</scope>
    <source>
        <strain evidence="5 6">S276</strain>
    </source>
</reference>
<evidence type="ECO:0000313" key="5">
    <source>
        <dbReference type="EMBL" id="GBG80782.1"/>
    </source>
</evidence>
<keyword evidence="6" id="KW-1185">Reference proteome</keyword>
<evidence type="ECO:0000256" key="2">
    <source>
        <dbReference type="ARBA" id="ARBA00022679"/>
    </source>
</evidence>
<dbReference type="GO" id="GO:0003677">
    <property type="term" value="F:DNA binding"/>
    <property type="evidence" value="ECO:0007669"/>
    <property type="project" value="InterPro"/>
</dbReference>
<dbReference type="InterPro" id="IPR002941">
    <property type="entry name" value="DNA_methylase_N4/N6"/>
</dbReference>
<feature type="region of interest" description="Disordered" evidence="3">
    <location>
        <begin position="365"/>
        <end position="389"/>
    </location>
</feature>
<feature type="domain" description="DNA methylase N-4/N-6" evidence="4">
    <location>
        <begin position="286"/>
        <end position="351"/>
    </location>
</feature>
<name>A0A388LEZ3_CHABU</name>
<evidence type="ECO:0000256" key="3">
    <source>
        <dbReference type="SAM" id="MobiDB-lite"/>
    </source>
</evidence>
<evidence type="ECO:0000313" key="6">
    <source>
        <dbReference type="Proteomes" id="UP000265515"/>
    </source>
</evidence>
<dbReference type="Gramene" id="GBG80782">
    <property type="protein sequence ID" value="GBG80782"/>
    <property type="gene ID" value="CBR_g31338"/>
</dbReference>
<evidence type="ECO:0000259" key="4">
    <source>
        <dbReference type="Pfam" id="PF01555"/>
    </source>
</evidence>
<sequence>MGSKAPEHVLPILLEVIAKQISLKEMEKKFQVVKQVAYVCKAFAVGVGAVDFKEAERRFPLHTKKELLEKFAGGVRRGQTSIPALDRHIKRALEWKNKERRLQAKEDLHAFRSKPLMEPFVDWTEVAHENTSAEVKIINDDMRFLSKMQTEKLPISLAIFDFPYDFSHDGHAYDNEPFPESDVVEGLHNLKDVSSAPLWTVAGFCSVDMLPSIRSAFREVCNVGQELLTWCKPNVTNPGGPLLVSATKFCVLGYYSETGQREMAHNNFDPTDPRHNFQLFNAVMQKYQHPGGGVLCPYQKPHALYSWLVNEFSPDGACILDGFSGSGTGVIPCVKANQNCLVVEINTKCAKGIATRLLTDIGGTLARETPKRKQKASQGSPPSNLSGDAKFVENELGVDGDTDTTARVAQIAGEGATVVSGPSSVQKTASGHMLRLLNMLPDRPVSSHLFPVSRFPCLFLTLFPTLDPRLRRNLQPRLFPLPQMITRLLEPRHEPRIGQNHGWRQEGAQTKGGR</sequence>
<dbReference type="Pfam" id="PF01555">
    <property type="entry name" value="N6_N4_Mtase"/>
    <property type="match status" value="1"/>
</dbReference>
<keyword evidence="2" id="KW-0808">Transferase</keyword>
<feature type="compositionally biased region" description="Polar residues" evidence="3">
    <location>
        <begin position="376"/>
        <end position="386"/>
    </location>
</feature>
<protein>
    <recommendedName>
        <fullName evidence="4">DNA methylase N-4/N-6 domain-containing protein</fullName>
    </recommendedName>
</protein>
<dbReference type="EMBL" id="BFEA01000356">
    <property type="protein sequence ID" value="GBG80782.1"/>
    <property type="molecule type" value="Genomic_DNA"/>
</dbReference>
<gene>
    <name evidence="5" type="ORF">CBR_g31338</name>
</gene>
<accession>A0A388LEZ3</accession>
<dbReference type="GO" id="GO:0008170">
    <property type="term" value="F:N-methyltransferase activity"/>
    <property type="evidence" value="ECO:0007669"/>
    <property type="project" value="InterPro"/>
</dbReference>
<organism evidence="5 6">
    <name type="scientific">Chara braunii</name>
    <name type="common">Braun's stonewort</name>
    <dbReference type="NCBI Taxonomy" id="69332"/>
    <lineage>
        <taxon>Eukaryota</taxon>
        <taxon>Viridiplantae</taxon>
        <taxon>Streptophyta</taxon>
        <taxon>Charophyceae</taxon>
        <taxon>Charales</taxon>
        <taxon>Characeae</taxon>
        <taxon>Chara</taxon>
    </lineage>
</organism>
<dbReference type="SUPFAM" id="SSF53335">
    <property type="entry name" value="S-adenosyl-L-methionine-dependent methyltransferases"/>
    <property type="match status" value="1"/>
</dbReference>
<dbReference type="InterPro" id="IPR029063">
    <property type="entry name" value="SAM-dependent_MTases_sf"/>
</dbReference>
<comment type="caution">
    <text evidence="5">The sequence shown here is derived from an EMBL/GenBank/DDBJ whole genome shotgun (WGS) entry which is preliminary data.</text>
</comment>
<dbReference type="Gene3D" id="3.40.50.150">
    <property type="entry name" value="Vaccinia Virus protein VP39"/>
    <property type="match status" value="1"/>
</dbReference>
<evidence type="ECO:0000256" key="1">
    <source>
        <dbReference type="ARBA" id="ARBA00022603"/>
    </source>
</evidence>
<dbReference type="Proteomes" id="UP000265515">
    <property type="component" value="Unassembled WGS sequence"/>
</dbReference>
<proteinExistence type="predicted"/>
<dbReference type="GO" id="GO:0032259">
    <property type="term" value="P:methylation"/>
    <property type="evidence" value="ECO:0007669"/>
    <property type="project" value="UniProtKB-KW"/>
</dbReference>
<keyword evidence="1" id="KW-0489">Methyltransferase</keyword>
<dbReference type="AlphaFoldDB" id="A0A388LEZ3"/>